<dbReference type="Proteomes" id="UP000596742">
    <property type="component" value="Unassembled WGS sequence"/>
</dbReference>
<dbReference type="AlphaFoldDB" id="A0A8B6FDP9"/>
<gene>
    <name evidence="1" type="ORF">MGAL_10B030378</name>
</gene>
<proteinExistence type="predicted"/>
<dbReference type="EMBL" id="UYJE01006629">
    <property type="protein sequence ID" value="VDI47618.1"/>
    <property type="molecule type" value="Genomic_DNA"/>
</dbReference>
<evidence type="ECO:0000313" key="2">
    <source>
        <dbReference type="Proteomes" id="UP000596742"/>
    </source>
</evidence>
<evidence type="ECO:0000313" key="1">
    <source>
        <dbReference type="EMBL" id="VDI47618.1"/>
    </source>
</evidence>
<sequence length="126" mass="14128">MDYYSIFMLIENKPFYLTYETIPKPVVKVMETPTPPKWELVKLPTPTAYCLKDVNSMQFLNVATTGIVTCESETSDSSNFTLPGGLKKSKITNSTLQPNMTLYVDAGTHKVSGKYGADGQEWTFQK</sequence>
<accession>A0A8B6FDP9</accession>
<comment type="caution">
    <text evidence="1">The sequence shown here is derived from an EMBL/GenBank/DDBJ whole genome shotgun (WGS) entry which is preliminary data.</text>
</comment>
<name>A0A8B6FDP9_MYTGA</name>
<keyword evidence="2" id="KW-1185">Reference proteome</keyword>
<protein>
    <submittedName>
        <fullName evidence="1">Uncharacterized protein</fullName>
    </submittedName>
</protein>
<organism evidence="1 2">
    <name type="scientific">Mytilus galloprovincialis</name>
    <name type="common">Mediterranean mussel</name>
    <dbReference type="NCBI Taxonomy" id="29158"/>
    <lineage>
        <taxon>Eukaryota</taxon>
        <taxon>Metazoa</taxon>
        <taxon>Spiralia</taxon>
        <taxon>Lophotrochozoa</taxon>
        <taxon>Mollusca</taxon>
        <taxon>Bivalvia</taxon>
        <taxon>Autobranchia</taxon>
        <taxon>Pteriomorphia</taxon>
        <taxon>Mytilida</taxon>
        <taxon>Mytiloidea</taxon>
        <taxon>Mytilidae</taxon>
        <taxon>Mytilinae</taxon>
        <taxon>Mytilus</taxon>
    </lineage>
</organism>
<reference evidence="1" key="1">
    <citation type="submission" date="2018-11" db="EMBL/GenBank/DDBJ databases">
        <authorList>
            <person name="Alioto T."/>
            <person name="Alioto T."/>
        </authorList>
    </citation>
    <scope>NUCLEOTIDE SEQUENCE</scope>
</reference>